<dbReference type="SUPFAM" id="SSF50447">
    <property type="entry name" value="Translation proteins"/>
    <property type="match status" value="1"/>
</dbReference>
<feature type="domain" description="Tr-type G" evidence="2">
    <location>
        <begin position="1"/>
        <end position="164"/>
    </location>
</feature>
<dbReference type="InterPro" id="IPR036390">
    <property type="entry name" value="WH_DNA-bd_sf"/>
</dbReference>
<keyword evidence="4" id="KW-1185">Reference proteome</keyword>
<name>A0ABV4BUD9_9MYCO</name>
<proteinExistence type="predicted"/>
<protein>
    <submittedName>
        <fullName evidence="3">SelB C-terminal domain-containing protein</fullName>
    </submittedName>
</protein>
<dbReference type="SUPFAM" id="SSF46785">
    <property type="entry name" value="Winged helix' DNA-binding domain"/>
    <property type="match status" value="1"/>
</dbReference>
<keyword evidence="1" id="KW-0547">Nucleotide-binding</keyword>
<dbReference type="InterPro" id="IPR057335">
    <property type="entry name" value="Beta-barrel_SelB"/>
</dbReference>
<dbReference type="Pfam" id="PF00009">
    <property type="entry name" value="GTP_EFTU"/>
    <property type="match status" value="1"/>
</dbReference>
<dbReference type="InterPro" id="IPR000795">
    <property type="entry name" value="T_Tr_GTP-bd_dom"/>
</dbReference>
<dbReference type="InterPro" id="IPR050055">
    <property type="entry name" value="EF-Tu_GTPase"/>
</dbReference>
<accession>A0ABV4BUD9</accession>
<dbReference type="InterPro" id="IPR027417">
    <property type="entry name" value="P-loop_NTPase"/>
</dbReference>
<dbReference type="PROSITE" id="PS51722">
    <property type="entry name" value="G_TR_2"/>
    <property type="match status" value="1"/>
</dbReference>
<reference evidence="3 4" key="1">
    <citation type="submission" date="2024-08" db="EMBL/GenBank/DDBJ databases">
        <title>Mycobacterium servetensis sp. nov., a novel rapid-growing mycobacterial species recovered from a human patient in Zaragoza, Spain.</title>
        <authorList>
            <person name="Tristancho-Baro A.I."/>
            <person name="Buenestado-Serrano S."/>
            <person name="Garcia De Viedma D."/>
            <person name="Milagro-Beamonte A."/>
            <person name="Burillo N."/>
            <person name="Sanz S."/>
            <person name="Lopez-Calleja A.I."/>
            <person name="Penas-Utrilla D."/>
            <person name="Guardingo M."/>
            <person name="Garcia M.J."/>
            <person name="Vinuelas-Bayon J."/>
        </authorList>
    </citation>
    <scope>NUCLEOTIDE SEQUENCE [LARGE SCALE GENOMIC DNA]</scope>
    <source>
        <strain evidence="4">HUMS_12744610</strain>
    </source>
</reference>
<evidence type="ECO:0000313" key="4">
    <source>
        <dbReference type="Proteomes" id="UP001564760"/>
    </source>
</evidence>
<evidence type="ECO:0000313" key="3">
    <source>
        <dbReference type="EMBL" id="MEY8013909.1"/>
    </source>
</evidence>
<dbReference type="Gene3D" id="1.10.10.10">
    <property type="entry name" value="Winged helix-like DNA-binding domain superfamily/Winged helix DNA-binding domain"/>
    <property type="match status" value="1"/>
</dbReference>
<dbReference type="Gene3D" id="2.40.30.10">
    <property type="entry name" value="Translation factors"/>
    <property type="match status" value="1"/>
</dbReference>
<dbReference type="SUPFAM" id="SSF52540">
    <property type="entry name" value="P-loop containing nucleoside triphosphate hydrolases"/>
    <property type="match status" value="1"/>
</dbReference>
<dbReference type="EMBL" id="JBGEDP010000001">
    <property type="protein sequence ID" value="MEY8013909.1"/>
    <property type="molecule type" value="Genomic_DNA"/>
</dbReference>
<dbReference type="Pfam" id="PF09107">
    <property type="entry name" value="WHD_3rd_SelB"/>
    <property type="match status" value="1"/>
</dbReference>
<dbReference type="Pfam" id="PF03144">
    <property type="entry name" value="GTP_EFTU_D2"/>
    <property type="match status" value="1"/>
</dbReference>
<gene>
    <name evidence="3" type="ORF">AB8998_01970</name>
</gene>
<dbReference type="Gene3D" id="3.40.50.300">
    <property type="entry name" value="P-loop containing nucleotide triphosphate hydrolases"/>
    <property type="match status" value="1"/>
</dbReference>
<sequence length="564" mass="60129">MFVVATAGHVDHGKSTLVHRLTGMWPDRLAEERRRGLTIDLGFAWTDIGGRRIAFVDVPGHERFVATMLAGVGSVPAVMFVVAATEGWMPQSDEHLAALHALGVRHGLLVISKADLADPTPAVEAARERFAATSLADPPVVLGTDLDRVRAELVALTDRLPVPDPAADVRLWVDRTFSVRGAGTVVTGTLAAGTVRVGDELEHAGRRVTVRGLQCLGEDRPEAGAVARVALNLRGVDRRHIGRGDTVRTPGAWLDTAEVDVALRTAQTLHRELVLHVGSAAVPVHVRPLGAGAARLRLRRPLPLRVSDVGLLRDSGEHRIAAGIEVLDVRPPALRRRGAARARADELATGSVHPPDCARADELRAMGLPARGERIGDWVVDPRWWAQRRADAVAAVRRWAAERDVTAGMPLDALRRQLGLPAAELVSGLLEGTGLTVSDGLVAPPGAGLPARVEEAVRAVEDRLAAEPFRAPEADDLAALKLGARELAAAVRAGRLTRIADGVVLGPDALDRAAGILATLPQPFTVSEARRALGTTRRVAVPLLERLDARRLTRRGGDGTREVV</sequence>
<organism evidence="3 4">
    <name type="scientific">Mycobacterium servetii</name>
    <dbReference type="NCBI Taxonomy" id="3237418"/>
    <lineage>
        <taxon>Bacteria</taxon>
        <taxon>Bacillati</taxon>
        <taxon>Actinomycetota</taxon>
        <taxon>Actinomycetes</taxon>
        <taxon>Mycobacteriales</taxon>
        <taxon>Mycobacteriaceae</taxon>
        <taxon>Mycobacterium</taxon>
    </lineage>
</organism>
<dbReference type="CDD" id="cd04171">
    <property type="entry name" value="SelB"/>
    <property type="match status" value="1"/>
</dbReference>
<dbReference type="InterPro" id="IPR004161">
    <property type="entry name" value="EFTu-like_2"/>
</dbReference>
<comment type="caution">
    <text evidence="3">The sequence shown here is derived from an EMBL/GenBank/DDBJ whole genome shotgun (WGS) entry which is preliminary data.</text>
</comment>
<dbReference type="PANTHER" id="PTHR43721:SF22">
    <property type="entry name" value="ELONGATION FACTOR TU, MITOCHONDRIAL"/>
    <property type="match status" value="1"/>
</dbReference>
<dbReference type="InterPro" id="IPR009000">
    <property type="entry name" value="Transl_B-barrel_sf"/>
</dbReference>
<dbReference type="InterPro" id="IPR015191">
    <property type="entry name" value="SelB_WHD4"/>
</dbReference>
<evidence type="ECO:0000256" key="1">
    <source>
        <dbReference type="ARBA" id="ARBA00023134"/>
    </source>
</evidence>
<keyword evidence="1" id="KW-0342">GTP-binding</keyword>
<dbReference type="Proteomes" id="UP001564760">
    <property type="component" value="Unassembled WGS sequence"/>
</dbReference>
<evidence type="ECO:0000259" key="2">
    <source>
        <dbReference type="PROSITE" id="PS51722"/>
    </source>
</evidence>
<dbReference type="RefSeq" id="WP_369741391.1">
    <property type="nucleotide sequence ID" value="NZ_JBGEDP010000001.1"/>
</dbReference>
<dbReference type="PANTHER" id="PTHR43721">
    <property type="entry name" value="ELONGATION FACTOR TU-RELATED"/>
    <property type="match status" value="1"/>
</dbReference>
<dbReference type="Pfam" id="PF25461">
    <property type="entry name" value="Beta-barrel_SelB"/>
    <property type="match status" value="1"/>
</dbReference>
<dbReference type="InterPro" id="IPR036388">
    <property type="entry name" value="WH-like_DNA-bd_sf"/>
</dbReference>